<reference evidence="2" key="1">
    <citation type="journal article" date="2019" name="Nat. Commun.">
        <title>The genome of broomcorn millet.</title>
        <authorList>
            <person name="Zou C."/>
            <person name="Miki D."/>
            <person name="Li D."/>
            <person name="Tang Q."/>
            <person name="Xiao L."/>
            <person name="Rajput S."/>
            <person name="Deng P."/>
            <person name="Jia W."/>
            <person name="Huang R."/>
            <person name="Zhang M."/>
            <person name="Sun Y."/>
            <person name="Hu J."/>
            <person name="Fu X."/>
            <person name="Schnable P.S."/>
            <person name="Li F."/>
            <person name="Zhang H."/>
            <person name="Feng B."/>
            <person name="Zhu X."/>
            <person name="Liu R."/>
            <person name="Schnable J.C."/>
            <person name="Zhu J.-K."/>
            <person name="Zhang H."/>
        </authorList>
    </citation>
    <scope>NUCLEOTIDE SEQUENCE [LARGE SCALE GENOMIC DNA]</scope>
</reference>
<proteinExistence type="predicted"/>
<comment type="caution">
    <text evidence="1">The sequence shown here is derived from an EMBL/GenBank/DDBJ whole genome shotgun (WGS) entry which is preliminary data.</text>
</comment>
<evidence type="ECO:0000313" key="2">
    <source>
        <dbReference type="Proteomes" id="UP000275267"/>
    </source>
</evidence>
<evidence type="ECO:0000313" key="1">
    <source>
        <dbReference type="EMBL" id="RLN28381.1"/>
    </source>
</evidence>
<dbReference type="AlphaFoldDB" id="A0A3L6SXA3"/>
<dbReference type="Proteomes" id="UP000275267">
    <property type="component" value="Unassembled WGS sequence"/>
</dbReference>
<protein>
    <submittedName>
        <fullName evidence="1">Agamous-like MADS-box protein AGL29</fullName>
    </submittedName>
</protein>
<accession>A0A3L6SXA3</accession>
<organism evidence="1 2">
    <name type="scientific">Panicum miliaceum</name>
    <name type="common">Proso millet</name>
    <name type="synonym">Broomcorn millet</name>
    <dbReference type="NCBI Taxonomy" id="4540"/>
    <lineage>
        <taxon>Eukaryota</taxon>
        <taxon>Viridiplantae</taxon>
        <taxon>Streptophyta</taxon>
        <taxon>Embryophyta</taxon>
        <taxon>Tracheophyta</taxon>
        <taxon>Spermatophyta</taxon>
        <taxon>Magnoliopsida</taxon>
        <taxon>Liliopsida</taxon>
        <taxon>Poales</taxon>
        <taxon>Poaceae</taxon>
        <taxon>PACMAD clade</taxon>
        <taxon>Panicoideae</taxon>
        <taxon>Panicodae</taxon>
        <taxon>Paniceae</taxon>
        <taxon>Panicinae</taxon>
        <taxon>Panicum</taxon>
        <taxon>Panicum sect. Panicum</taxon>
    </lineage>
</organism>
<sequence length="86" mass="8789">MAWVEADLGAMGHDDLVAFLGALIGVQAAVAASADQLLRDALLVGRRGRQPPQLTGGAAFDAAAFGVGMQPPPWLAGVDMHGFASF</sequence>
<name>A0A3L6SXA3_PANMI</name>
<dbReference type="EMBL" id="PQIB02000003">
    <property type="protein sequence ID" value="RLN28381.1"/>
    <property type="molecule type" value="Genomic_DNA"/>
</dbReference>
<gene>
    <name evidence="1" type="ORF">C2845_PM05G20660</name>
</gene>
<keyword evidence="2" id="KW-1185">Reference proteome</keyword>
<dbReference type="STRING" id="4540.A0A3L6SXA3"/>
<dbReference type="OrthoDB" id="1390705at2759"/>